<accession>A0A841GJV4</accession>
<dbReference type="EMBL" id="JACHGR010000002">
    <property type="protein sequence ID" value="MBB6054792.1"/>
    <property type="molecule type" value="Genomic_DNA"/>
</dbReference>
<dbReference type="Proteomes" id="UP000585721">
    <property type="component" value="Unassembled WGS sequence"/>
</dbReference>
<proteinExistence type="inferred from homology"/>
<gene>
    <name evidence="7" type="ORF">HNR75_000664</name>
</gene>
<dbReference type="Gene3D" id="3.50.50.100">
    <property type="match status" value="1"/>
</dbReference>
<dbReference type="SUPFAM" id="SSF51905">
    <property type="entry name" value="FAD/NAD(P)-binding domain"/>
    <property type="match status" value="1"/>
</dbReference>
<dbReference type="Pfam" id="PF07992">
    <property type="entry name" value="Pyr_redox_2"/>
    <property type="match status" value="1"/>
</dbReference>
<dbReference type="InterPro" id="IPR051169">
    <property type="entry name" value="NADH-Q_oxidoreductase"/>
</dbReference>
<evidence type="ECO:0000256" key="3">
    <source>
        <dbReference type="ARBA" id="ARBA00022630"/>
    </source>
</evidence>
<dbReference type="PRINTS" id="PR00411">
    <property type="entry name" value="PNDRDTASEI"/>
</dbReference>
<dbReference type="FunFam" id="3.50.50.100:FF:000001">
    <property type="entry name" value="NADH dehydrogenase"/>
    <property type="match status" value="1"/>
</dbReference>
<comment type="caution">
    <text evidence="7">The sequence shown here is derived from an EMBL/GenBank/DDBJ whole genome shotgun (WGS) entry which is preliminary data.</text>
</comment>
<sequence length="437" mass="47957">MTKIVIVGGGAGGLELATRLGRKLGRKGKAQITLVDRNRTHLWKPLLHEVAAGSLDAGVDALSYQSQARHNAFEFQLGTLTNIKREEKRIVLAPIHGEKNEEVLGEREIEYDYLVIALGSVSNDFNTPGVRDNCIFLDSPDQAFRFHNILMDKFLRFAGSRTTSNTDIPQEGNIKIAIVGAGATGIELSAELYNAVEELTAYGYKNLSRRSLNVTVVEAGPRILPALPERISAAAHHELSELGVDIRTATFVSEATDKGLMTKDGELIEADLMVWAAGVKAPDFMKEIGGLETNRANQLVVKGTLQTTLDDRIYAIGDCAACAMEDGKLVPPRAQSAHQMATQCMKNILAQMSGSELKPYQYVDYGSLVSLSNFSTVGSLMGNLMRGSMMIEGRIARMMYISLYRMHQVALYGYVKTGLIMLVGQLNRILRPRLKLH</sequence>
<evidence type="ECO:0000256" key="1">
    <source>
        <dbReference type="ARBA" id="ARBA00001974"/>
    </source>
</evidence>
<evidence type="ECO:0000313" key="8">
    <source>
        <dbReference type="Proteomes" id="UP000585721"/>
    </source>
</evidence>
<comment type="cofactor">
    <cofactor evidence="1">
        <name>FAD</name>
        <dbReference type="ChEBI" id="CHEBI:57692"/>
    </cofactor>
</comment>
<reference evidence="7 8" key="1">
    <citation type="submission" date="2020-08" db="EMBL/GenBank/DDBJ databases">
        <title>Genomic Encyclopedia of Type Strains, Phase IV (KMG-IV): sequencing the most valuable type-strain genomes for metagenomic binning, comparative biology and taxonomic classification.</title>
        <authorList>
            <person name="Goeker M."/>
        </authorList>
    </citation>
    <scope>NUCLEOTIDE SEQUENCE [LARGE SCALE GENOMIC DNA]</scope>
    <source>
        <strain evidence="7 8">DSM 22975</strain>
    </source>
</reference>
<dbReference type="RefSeq" id="WP_188025596.1">
    <property type="nucleotide sequence ID" value="NZ_JACHGR010000002.1"/>
</dbReference>
<name>A0A841GJV4_9GAMM</name>
<dbReference type="AlphaFoldDB" id="A0A841GJV4"/>
<dbReference type="PANTHER" id="PTHR42913:SF3">
    <property type="entry name" value="64 KDA MITOCHONDRIAL NADH DEHYDROGENASE (EUROFUNG)"/>
    <property type="match status" value="1"/>
</dbReference>
<evidence type="ECO:0000256" key="4">
    <source>
        <dbReference type="ARBA" id="ARBA00022827"/>
    </source>
</evidence>
<dbReference type="PANTHER" id="PTHR42913">
    <property type="entry name" value="APOPTOSIS-INDUCING FACTOR 1"/>
    <property type="match status" value="1"/>
</dbReference>
<comment type="similarity">
    <text evidence="2">Belongs to the NADH dehydrogenase family.</text>
</comment>
<evidence type="ECO:0000256" key="2">
    <source>
        <dbReference type="ARBA" id="ARBA00005272"/>
    </source>
</evidence>
<dbReference type="PRINTS" id="PR00368">
    <property type="entry name" value="FADPNR"/>
</dbReference>
<dbReference type="GO" id="GO:0003955">
    <property type="term" value="F:NAD(P)H dehydrogenase (quinone) activity"/>
    <property type="evidence" value="ECO:0007669"/>
    <property type="project" value="TreeGrafter"/>
</dbReference>
<evidence type="ECO:0000256" key="5">
    <source>
        <dbReference type="ARBA" id="ARBA00023002"/>
    </source>
</evidence>
<dbReference type="InterPro" id="IPR036188">
    <property type="entry name" value="FAD/NAD-bd_sf"/>
</dbReference>
<keyword evidence="5 7" id="KW-0560">Oxidoreductase</keyword>
<dbReference type="GO" id="GO:0019646">
    <property type="term" value="P:aerobic electron transport chain"/>
    <property type="evidence" value="ECO:0007669"/>
    <property type="project" value="TreeGrafter"/>
</dbReference>
<evidence type="ECO:0000259" key="6">
    <source>
        <dbReference type="Pfam" id="PF07992"/>
    </source>
</evidence>
<protein>
    <submittedName>
        <fullName evidence="7">NADH dehydrogenase</fullName>
        <ecNumber evidence="7">1.6.99.3</ecNumber>
    </submittedName>
</protein>
<keyword evidence="4" id="KW-0274">FAD</keyword>
<dbReference type="EC" id="1.6.99.3" evidence="7"/>
<keyword evidence="8" id="KW-1185">Reference proteome</keyword>
<dbReference type="InterPro" id="IPR023753">
    <property type="entry name" value="FAD/NAD-binding_dom"/>
</dbReference>
<feature type="domain" description="FAD/NAD(P)-binding" evidence="6">
    <location>
        <begin position="3"/>
        <end position="341"/>
    </location>
</feature>
<organism evidence="7 8">
    <name type="scientific">Tolumonas osonensis</name>
    <dbReference type="NCBI Taxonomy" id="675874"/>
    <lineage>
        <taxon>Bacteria</taxon>
        <taxon>Pseudomonadati</taxon>
        <taxon>Pseudomonadota</taxon>
        <taxon>Gammaproteobacteria</taxon>
        <taxon>Aeromonadales</taxon>
        <taxon>Aeromonadaceae</taxon>
        <taxon>Tolumonas</taxon>
    </lineage>
</organism>
<evidence type="ECO:0000313" key="7">
    <source>
        <dbReference type="EMBL" id="MBB6054792.1"/>
    </source>
</evidence>
<keyword evidence="3" id="KW-0285">Flavoprotein</keyword>